<dbReference type="PANTHER" id="PTHR46880">
    <property type="entry name" value="RAS-ASSOCIATING DOMAIN-CONTAINING PROTEIN"/>
    <property type="match status" value="1"/>
</dbReference>
<dbReference type="PANTHER" id="PTHR46880:SF5">
    <property type="entry name" value="DUF4371 DOMAIN-CONTAINING PROTEIN"/>
    <property type="match status" value="1"/>
</dbReference>
<evidence type="ECO:0000313" key="2">
    <source>
        <dbReference type="Proteomes" id="UP001174136"/>
    </source>
</evidence>
<reference evidence="1" key="1">
    <citation type="journal article" date="2023" name="Front. Mar. Sci.">
        <title>A new Merluccius polli reference genome to investigate the effects of global change in West African waters.</title>
        <authorList>
            <person name="Mateo J.L."/>
            <person name="Blanco-Fernandez C."/>
            <person name="Garcia-Vazquez E."/>
            <person name="Machado-Schiaffino G."/>
        </authorList>
    </citation>
    <scope>NUCLEOTIDE SEQUENCE</scope>
    <source>
        <strain evidence="1">C29</strain>
        <tissue evidence="1">Fin</tissue>
    </source>
</reference>
<proteinExistence type="predicted"/>
<evidence type="ECO:0000313" key="1">
    <source>
        <dbReference type="EMBL" id="KAK0142301.1"/>
    </source>
</evidence>
<dbReference type="EMBL" id="JAOPHQ010003700">
    <property type="protein sequence ID" value="KAK0142301.1"/>
    <property type="molecule type" value="Genomic_DNA"/>
</dbReference>
<accession>A0AA47MLK3</accession>
<dbReference type="AlphaFoldDB" id="A0AA47MLK3"/>
<gene>
    <name evidence="1" type="primary">ZNF862_19</name>
    <name evidence="1" type="ORF">N1851_020035</name>
</gene>
<organism evidence="1 2">
    <name type="scientific">Merluccius polli</name>
    <name type="common">Benguela hake</name>
    <name type="synonym">Merluccius cadenati</name>
    <dbReference type="NCBI Taxonomy" id="89951"/>
    <lineage>
        <taxon>Eukaryota</taxon>
        <taxon>Metazoa</taxon>
        <taxon>Chordata</taxon>
        <taxon>Craniata</taxon>
        <taxon>Vertebrata</taxon>
        <taxon>Euteleostomi</taxon>
        <taxon>Actinopterygii</taxon>
        <taxon>Neopterygii</taxon>
        <taxon>Teleostei</taxon>
        <taxon>Neoteleostei</taxon>
        <taxon>Acanthomorphata</taxon>
        <taxon>Zeiogadaria</taxon>
        <taxon>Gadariae</taxon>
        <taxon>Gadiformes</taxon>
        <taxon>Gadoidei</taxon>
        <taxon>Merlucciidae</taxon>
        <taxon>Merluccius</taxon>
    </lineage>
</organism>
<protein>
    <submittedName>
        <fullName evidence="1">Zinc finger protein 862</fullName>
    </submittedName>
</protein>
<name>A0AA47MLK3_MERPO</name>
<keyword evidence="2" id="KW-1185">Reference proteome</keyword>
<sequence>MKQNGLNVNPTYSNDTACAQFIGVITDTLKKKTSVQIADSTYMLFMIDGDRHFYEGVRILHKGRPANILIGHIKVEHANAQGVYAATKKAFAALGEQCGDWLEKTVAMGADGAAVNLGHKGGVIALLQQEAGNFVVPFHCMPHRLELAMLSVQRDNIMIGQVYDMLHMVWKTYHFSHKSMRELKALRADLGLNVLVPSGVKGTQWLPHVSRALETFLRPGKDNHGQFTAVYCHMDHLAVGLDD</sequence>
<dbReference type="Proteomes" id="UP001174136">
    <property type="component" value="Unassembled WGS sequence"/>
</dbReference>
<comment type="caution">
    <text evidence="1">The sequence shown here is derived from an EMBL/GenBank/DDBJ whole genome shotgun (WGS) entry which is preliminary data.</text>
</comment>